<dbReference type="InterPro" id="IPR028994">
    <property type="entry name" value="Integrin_alpha_N"/>
</dbReference>
<comment type="caution">
    <text evidence="2">The sequence shown here is derived from an EMBL/GenBank/DDBJ whole genome shotgun (WGS) entry which is preliminary data.</text>
</comment>
<keyword evidence="3" id="KW-1185">Reference proteome</keyword>
<reference evidence="2 3" key="1">
    <citation type="submission" date="2021-03" db="EMBL/GenBank/DDBJ databases">
        <title>Sequencing the genomes of 1000 actinobacteria strains.</title>
        <authorList>
            <person name="Klenk H.-P."/>
        </authorList>
    </citation>
    <scope>NUCLEOTIDE SEQUENCE [LARGE SCALE GENOMIC DNA]</scope>
    <source>
        <strain evidence="2 3">DSM 45510</strain>
    </source>
</reference>
<dbReference type="PANTHER" id="PTHR46580">
    <property type="entry name" value="SENSOR KINASE-RELATED"/>
    <property type="match status" value="1"/>
</dbReference>
<gene>
    <name evidence="2" type="ORF">JOM49_000030</name>
</gene>
<protein>
    <recommendedName>
        <fullName evidence="4">Repeat domain-containing protein</fullName>
    </recommendedName>
</protein>
<keyword evidence="1" id="KW-0732">Signal</keyword>
<feature type="signal peptide" evidence="1">
    <location>
        <begin position="1"/>
        <end position="24"/>
    </location>
</feature>
<evidence type="ECO:0000256" key="1">
    <source>
        <dbReference type="SAM" id="SignalP"/>
    </source>
</evidence>
<dbReference type="RefSeq" id="WP_209662151.1">
    <property type="nucleotide sequence ID" value="NZ_JAGGMS010000001.1"/>
</dbReference>
<dbReference type="Proteomes" id="UP000741013">
    <property type="component" value="Unassembled WGS sequence"/>
</dbReference>
<sequence>MRSSVIGISAAVLAALTLAPAASAAPEGQFTGRDRDFTLDTHEDLLTRKPNGQLAVSAAVPVGYGASTPINNGWNNAHWLSAGDISGDGHPDVLAEVNGIITAHKHSGAYSPANPFATLNGTTQYGGWGWNFFDQKVLYDEDGNGLVDVTAREISTGKIFTWLTGIENGQVVVSPAFEMGTGWSGIDQFDIADLNFDGISDWVVRQGSQLVAYYGQPAPAAKSASPAPKRAVTDAATPGAKAAAAPEFQILSEGWDLANAFEIKDVDLNGKPDLVSRLTANGQLVAFLNTTTEVGGFTWYSGQYPLGTTWANDSFLT</sequence>
<dbReference type="EMBL" id="JAGGMS010000001">
    <property type="protein sequence ID" value="MBP2178504.1"/>
    <property type="molecule type" value="Genomic_DNA"/>
</dbReference>
<organism evidence="2 3">
    <name type="scientific">Amycolatopsis magusensis</name>
    <dbReference type="NCBI Taxonomy" id="882444"/>
    <lineage>
        <taxon>Bacteria</taxon>
        <taxon>Bacillati</taxon>
        <taxon>Actinomycetota</taxon>
        <taxon>Actinomycetes</taxon>
        <taxon>Pseudonocardiales</taxon>
        <taxon>Pseudonocardiaceae</taxon>
        <taxon>Amycolatopsis</taxon>
    </lineage>
</organism>
<dbReference type="SUPFAM" id="SSF69318">
    <property type="entry name" value="Integrin alpha N-terminal domain"/>
    <property type="match status" value="1"/>
</dbReference>
<evidence type="ECO:0008006" key="4">
    <source>
        <dbReference type="Google" id="ProtNLM"/>
    </source>
</evidence>
<feature type="chain" id="PRO_5046976410" description="Repeat domain-containing protein" evidence="1">
    <location>
        <begin position="25"/>
        <end position="317"/>
    </location>
</feature>
<evidence type="ECO:0000313" key="2">
    <source>
        <dbReference type="EMBL" id="MBP2178504.1"/>
    </source>
</evidence>
<accession>A0ABS4PGH2</accession>
<proteinExistence type="predicted"/>
<evidence type="ECO:0000313" key="3">
    <source>
        <dbReference type="Proteomes" id="UP000741013"/>
    </source>
</evidence>
<name>A0ABS4PGH2_9PSEU</name>